<dbReference type="SUPFAM" id="SSF144232">
    <property type="entry name" value="HIT/MYND zinc finger-like"/>
    <property type="match status" value="1"/>
</dbReference>
<dbReference type="Proteomes" id="UP000077266">
    <property type="component" value="Unassembled WGS sequence"/>
</dbReference>
<feature type="domain" description="MYND-type" evidence="6">
    <location>
        <begin position="97"/>
        <end position="139"/>
    </location>
</feature>
<evidence type="ECO:0000256" key="1">
    <source>
        <dbReference type="ARBA" id="ARBA00022723"/>
    </source>
</evidence>
<feature type="region of interest" description="Disordered" evidence="5">
    <location>
        <begin position="1"/>
        <end position="20"/>
    </location>
</feature>
<dbReference type="PROSITE" id="PS50865">
    <property type="entry name" value="ZF_MYND_2"/>
    <property type="match status" value="1"/>
</dbReference>
<dbReference type="STRING" id="1314781.A0A165H614"/>
<evidence type="ECO:0000313" key="7">
    <source>
        <dbReference type="EMBL" id="KZV91504.1"/>
    </source>
</evidence>
<dbReference type="InterPro" id="IPR044508">
    <property type="entry name" value="At5g50450/At1g67340-like"/>
</dbReference>
<evidence type="ECO:0000256" key="4">
    <source>
        <dbReference type="PROSITE-ProRule" id="PRU00134"/>
    </source>
</evidence>
<name>A0A165H614_EXIGL</name>
<keyword evidence="3" id="KW-0862">Zinc</keyword>
<protein>
    <recommendedName>
        <fullName evidence="6">MYND-type domain-containing protein</fullName>
    </recommendedName>
</protein>
<evidence type="ECO:0000256" key="5">
    <source>
        <dbReference type="SAM" id="MobiDB-lite"/>
    </source>
</evidence>
<keyword evidence="2 4" id="KW-0863">Zinc-finger</keyword>
<keyword evidence="1" id="KW-0479">Metal-binding</keyword>
<keyword evidence="8" id="KW-1185">Reference proteome</keyword>
<dbReference type="InterPro" id="IPR002893">
    <property type="entry name" value="Znf_MYND"/>
</dbReference>
<proteinExistence type="predicted"/>
<sequence length="184" mass="19878">MKGESPEAKPMTSDDVLKHSTSDNIHPAFAYAARKFKALPSAPSRPEFGEAGAVASDNWNAVVEEYIADGHASDAQDIRVAAQVSADGGPRYRRCQSASCGNVEDAPGQYRVCGACKTTFYCSTACQTTAWKQGHKTACKHGATLQLLPSHETFMTVHKMMARMRYLGALSTASMLQEAWGNRS</sequence>
<dbReference type="Pfam" id="PF01753">
    <property type="entry name" value="zf-MYND"/>
    <property type="match status" value="1"/>
</dbReference>
<dbReference type="AlphaFoldDB" id="A0A165H614"/>
<dbReference type="OrthoDB" id="432970at2759"/>
<evidence type="ECO:0000259" key="6">
    <source>
        <dbReference type="PROSITE" id="PS50865"/>
    </source>
</evidence>
<dbReference type="Gene3D" id="6.10.140.2220">
    <property type="match status" value="1"/>
</dbReference>
<organism evidence="7 8">
    <name type="scientific">Exidia glandulosa HHB12029</name>
    <dbReference type="NCBI Taxonomy" id="1314781"/>
    <lineage>
        <taxon>Eukaryota</taxon>
        <taxon>Fungi</taxon>
        <taxon>Dikarya</taxon>
        <taxon>Basidiomycota</taxon>
        <taxon>Agaricomycotina</taxon>
        <taxon>Agaricomycetes</taxon>
        <taxon>Auriculariales</taxon>
        <taxon>Exidiaceae</taxon>
        <taxon>Exidia</taxon>
    </lineage>
</organism>
<dbReference type="EMBL" id="KV426026">
    <property type="protein sequence ID" value="KZV91504.1"/>
    <property type="molecule type" value="Genomic_DNA"/>
</dbReference>
<dbReference type="InParanoid" id="A0A165H614"/>
<evidence type="ECO:0000313" key="8">
    <source>
        <dbReference type="Proteomes" id="UP000077266"/>
    </source>
</evidence>
<accession>A0A165H614</accession>
<evidence type="ECO:0000256" key="3">
    <source>
        <dbReference type="ARBA" id="ARBA00022833"/>
    </source>
</evidence>
<dbReference type="PANTHER" id="PTHR46758:SF2">
    <property type="entry name" value="OJ1485_B09.11 PROTEIN"/>
    <property type="match status" value="1"/>
</dbReference>
<dbReference type="GO" id="GO:0008270">
    <property type="term" value="F:zinc ion binding"/>
    <property type="evidence" value="ECO:0007669"/>
    <property type="project" value="UniProtKB-KW"/>
</dbReference>
<evidence type="ECO:0000256" key="2">
    <source>
        <dbReference type="ARBA" id="ARBA00022771"/>
    </source>
</evidence>
<gene>
    <name evidence="7" type="ORF">EXIGLDRAFT_837076</name>
</gene>
<reference evidence="7 8" key="1">
    <citation type="journal article" date="2016" name="Mol. Biol. Evol.">
        <title>Comparative Genomics of Early-Diverging Mushroom-Forming Fungi Provides Insights into the Origins of Lignocellulose Decay Capabilities.</title>
        <authorList>
            <person name="Nagy L.G."/>
            <person name="Riley R."/>
            <person name="Tritt A."/>
            <person name="Adam C."/>
            <person name="Daum C."/>
            <person name="Floudas D."/>
            <person name="Sun H."/>
            <person name="Yadav J.S."/>
            <person name="Pangilinan J."/>
            <person name="Larsson K.H."/>
            <person name="Matsuura K."/>
            <person name="Barry K."/>
            <person name="Labutti K."/>
            <person name="Kuo R."/>
            <person name="Ohm R.A."/>
            <person name="Bhattacharya S.S."/>
            <person name="Shirouzu T."/>
            <person name="Yoshinaga Y."/>
            <person name="Martin F.M."/>
            <person name="Grigoriev I.V."/>
            <person name="Hibbett D.S."/>
        </authorList>
    </citation>
    <scope>NUCLEOTIDE SEQUENCE [LARGE SCALE GENOMIC DNA]</scope>
    <source>
        <strain evidence="7 8">HHB12029</strain>
    </source>
</reference>
<dbReference type="PANTHER" id="PTHR46758">
    <property type="entry name" value="MYND DOMAIN-CONTAINING"/>
    <property type="match status" value="1"/>
</dbReference>